<keyword evidence="1" id="KW-0175">Coiled coil</keyword>
<sequence length="247" mass="26366">MSVVFEWDYMNADELAAHIADLEKLRKDNDTIDGCIAGMYASRCKKPKDELLALMKEGAWLTARQALEWGFVDEITDDPEDAAPEITDVVADAFAKEGIPMPPVGVRKGSFLERLAQLFTSQQSKPAAEARMPPAAQTDHQMSKPLTAIAALLGVTVTVADGKLTITEEQAVSIENALSGHAAAVNGLNAKITEKDSTINQLNAKIADLVKEPASATTGVTDTSKDTNPLNGLDIDKICDALCDGLV</sequence>
<protein>
    <submittedName>
        <fullName evidence="2">Uncharacterized protein</fullName>
    </submittedName>
</protein>
<gene>
    <name evidence="2" type="ORF">E7747_07775</name>
</gene>
<dbReference type="Gene3D" id="3.90.226.10">
    <property type="entry name" value="2-enoyl-CoA Hydratase, Chain A, domain 1"/>
    <property type="match status" value="1"/>
</dbReference>
<evidence type="ECO:0000313" key="3">
    <source>
        <dbReference type="Proteomes" id="UP000297149"/>
    </source>
</evidence>
<evidence type="ECO:0000256" key="1">
    <source>
        <dbReference type="SAM" id="Coils"/>
    </source>
</evidence>
<dbReference type="RefSeq" id="WP_136415196.1">
    <property type="nucleotide sequence ID" value="NZ_CP039396.1"/>
</dbReference>
<dbReference type="InterPro" id="IPR023562">
    <property type="entry name" value="ClpP/TepA"/>
</dbReference>
<keyword evidence="3" id="KW-1185">Reference proteome</keyword>
<dbReference type="Pfam" id="PF00574">
    <property type="entry name" value="CLP_protease"/>
    <property type="match status" value="1"/>
</dbReference>
<accession>A0A4P7W417</accession>
<dbReference type="EMBL" id="CP039396">
    <property type="protein sequence ID" value="QCD42180.1"/>
    <property type="molecule type" value="Genomic_DNA"/>
</dbReference>
<dbReference type="AlphaFoldDB" id="A0A4P7W417"/>
<proteinExistence type="predicted"/>
<feature type="coiled-coil region" evidence="1">
    <location>
        <begin position="185"/>
        <end position="212"/>
    </location>
</feature>
<dbReference type="SUPFAM" id="SSF52096">
    <property type="entry name" value="ClpP/crotonase"/>
    <property type="match status" value="1"/>
</dbReference>
<dbReference type="Proteomes" id="UP000297149">
    <property type="component" value="Chromosome"/>
</dbReference>
<name>A0A4P7W417_9BACT</name>
<reference evidence="3" key="1">
    <citation type="submission" date="2019-02" db="EMBL/GenBank/DDBJ databases">
        <title>Isolation and identification of novel species under the genus Muribaculum.</title>
        <authorList>
            <person name="Miyake S."/>
            <person name="Ding Y."/>
            <person name="Low A."/>
            <person name="Soh M."/>
            <person name="Seedorf H."/>
        </authorList>
    </citation>
    <scope>NUCLEOTIDE SEQUENCE [LARGE SCALE GENOMIC DNA]</scope>
    <source>
        <strain evidence="3">H5</strain>
    </source>
</reference>
<organism evidence="2 3">
    <name type="scientific">Duncaniella dubosii</name>
    <dbReference type="NCBI Taxonomy" id="2518971"/>
    <lineage>
        <taxon>Bacteria</taxon>
        <taxon>Pseudomonadati</taxon>
        <taxon>Bacteroidota</taxon>
        <taxon>Bacteroidia</taxon>
        <taxon>Bacteroidales</taxon>
        <taxon>Muribaculaceae</taxon>
        <taxon>Duncaniella</taxon>
    </lineage>
</organism>
<dbReference type="InterPro" id="IPR029045">
    <property type="entry name" value="ClpP/crotonase-like_dom_sf"/>
</dbReference>
<dbReference type="KEGG" id="ddb:E7747_07775"/>
<evidence type="ECO:0000313" key="2">
    <source>
        <dbReference type="EMBL" id="QCD42180.1"/>
    </source>
</evidence>